<feature type="domain" description="Tubulin epsilon and delta complex protein 1" evidence="2">
    <location>
        <begin position="99"/>
        <end position="263"/>
    </location>
</feature>
<dbReference type="Bgee" id="ENSAMXG00000011754">
    <property type="expression patterns" value="Expressed in testis and 11 other cell types or tissues"/>
</dbReference>
<organism evidence="3 4">
    <name type="scientific">Astyanax mexicanus</name>
    <name type="common">Blind cave fish</name>
    <name type="synonym">Astyanax fasciatus mexicanus</name>
    <dbReference type="NCBI Taxonomy" id="7994"/>
    <lineage>
        <taxon>Eukaryota</taxon>
        <taxon>Metazoa</taxon>
        <taxon>Chordata</taxon>
        <taxon>Craniata</taxon>
        <taxon>Vertebrata</taxon>
        <taxon>Euteleostomi</taxon>
        <taxon>Actinopterygii</taxon>
        <taxon>Neopterygii</taxon>
        <taxon>Teleostei</taxon>
        <taxon>Ostariophysi</taxon>
        <taxon>Characiformes</taxon>
        <taxon>Characoidei</taxon>
        <taxon>Acestrorhamphidae</taxon>
        <taxon>Acestrorhamphinae</taxon>
        <taxon>Astyanax</taxon>
    </lineage>
</organism>
<dbReference type="InterPro" id="IPR043535">
    <property type="entry name" value="TEDC1"/>
</dbReference>
<dbReference type="GeneTree" id="ENSGT00940000168283"/>
<dbReference type="InParanoid" id="A0A3B1JT00"/>
<name>A0A3B1JT00_ASTMX</name>
<dbReference type="PANTHER" id="PTHR35076:SF1">
    <property type="entry name" value="TUBULIN EPSILON AND DELTA COMPLEX PROTEIN 1"/>
    <property type="match status" value="1"/>
</dbReference>
<dbReference type="FunCoup" id="A0A3B1JT00">
    <property type="interactions" value="51"/>
</dbReference>
<reference evidence="3" key="4">
    <citation type="submission" date="2025-09" db="UniProtKB">
        <authorList>
            <consortium name="Ensembl"/>
        </authorList>
    </citation>
    <scope>IDENTIFICATION</scope>
</reference>
<dbReference type="PANTHER" id="PTHR35076">
    <property type="entry name" value="TUBULIN EPSILON AND DELTA COMPLEX PROTEIN 1"/>
    <property type="match status" value="1"/>
</dbReference>
<reference evidence="4" key="2">
    <citation type="journal article" date="2014" name="Nat. Commun.">
        <title>The cavefish genome reveals candidate genes for eye loss.</title>
        <authorList>
            <person name="McGaugh S.E."/>
            <person name="Gross J.B."/>
            <person name="Aken B."/>
            <person name="Blin M."/>
            <person name="Borowsky R."/>
            <person name="Chalopin D."/>
            <person name="Hinaux H."/>
            <person name="Jeffery W.R."/>
            <person name="Keene A."/>
            <person name="Ma L."/>
            <person name="Minx P."/>
            <person name="Murphy D."/>
            <person name="O'Quin K.E."/>
            <person name="Retaux S."/>
            <person name="Rohner N."/>
            <person name="Searle S.M."/>
            <person name="Stahl B.A."/>
            <person name="Tabin C."/>
            <person name="Volff J.N."/>
            <person name="Yoshizawa M."/>
            <person name="Warren W.C."/>
        </authorList>
    </citation>
    <scope>NUCLEOTIDE SEQUENCE [LARGE SCALE GENOMIC DNA]</scope>
    <source>
        <strain evidence="4">female</strain>
    </source>
</reference>
<protein>
    <submittedName>
        <fullName evidence="3">Tubulin epsilon and delta complex 1</fullName>
    </submittedName>
</protein>
<evidence type="ECO:0000256" key="1">
    <source>
        <dbReference type="SAM" id="MobiDB-lite"/>
    </source>
</evidence>
<reference evidence="3" key="3">
    <citation type="submission" date="2025-08" db="UniProtKB">
        <authorList>
            <consortium name="Ensembl"/>
        </authorList>
    </citation>
    <scope>IDENTIFICATION</scope>
</reference>
<feature type="region of interest" description="Disordered" evidence="1">
    <location>
        <begin position="323"/>
        <end position="345"/>
    </location>
</feature>
<evidence type="ECO:0000313" key="3">
    <source>
        <dbReference type="Ensembl" id="ENSAMXP00000044965.1"/>
    </source>
</evidence>
<keyword evidence="4" id="KW-1185">Reference proteome</keyword>
<reference evidence="4" key="1">
    <citation type="submission" date="2013-03" db="EMBL/GenBank/DDBJ databases">
        <authorList>
            <person name="Jeffery W."/>
            <person name="Warren W."/>
            <person name="Wilson R.K."/>
        </authorList>
    </citation>
    <scope>NUCLEOTIDE SEQUENCE</scope>
    <source>
        <strain evidence="4">female</strain>
    </source>
</reference>
<evidence type="ECO:0000259" key="2">
    <source>
        <dbReference type="Pfam" id="PF14970"/>
    </source>
</evidence>
<accession>A0A3B1JT00</accession>
<evidence type="ECO:0000313" key="4">
    <source>
        <dbReference type="Proteomes" id="UP000018467"/>
    </source>
</evidence>
<dbReference type="InterPro" id="IPR027996">
    <property type="entry name" value="TEDC1_dom"/>
</dbReference>
<dbReference type="Ensembl" id="ENSAMXT00000031590.1">
    <property type="protein sequence ID" value="ENSAMXP00000044965.1"/>
    <property type="gene ID" value="ENSAMXG00000011754.2"/>
</dbReference>
<dbReference type="Proteomes" id="UP000018467">
    <property type="component" value="Unassembled WGS sequence"/>
</dbReference>
<feature type="compositionally biased region" description="Polar residues" evidence="1">
    <location>
        <begin position="323"/>
        <end position="338"/>
    </location>
</feature>
<sequence length="453" mass="51106">MQREAGVRVREVISALRRLLSALGLESVPSADSFRRAKFNKPDSTEDLWKLLHRLLMKLFERDCTCQPPPTSPLDPELEFVRSALWYTGYGGWWVTRAQTCKSPGKIGSRDLLLALGWVMSSDNLLETLLAEKVQELELLSSTPARVPGGEDLMTCLSVSEGGGAEGGDVRSLQWHYGKLRLQWRSLLAAQQEQSKLCHKIQAKMFCSREPEVSTADVPKRSGSTGLQKDLESIQCLNRILEAYLEWKAVEPLFWCWMDSVMDGHLSDQSREKVTDESLKDRAVPHSCPHEDNVRKSFRHLNQMLLKLQTDLRRGRLEQTTLTFTAQDRSSSSAQLSPEQKRELERDVAARLQGLSLANTPTATSRGFIPNLQEPPAPHSVPRLRHGVLNQENQENKDGTTGRLQASAALKELKDREAVLLWELELLKKSQRLEMQAQTSALQGLVFIPPLKR</sequence>
<dbReference type="Pfam" id="PF14970">
    <property type="entry name" value="TEDC1"/>
    <property type="match status" value="1"/>
</dbReference>
<dbReference type="AlphaFoldDB" id="A0A3B1JT00"/>
<proteinExistence type="predicted"/>